<dbReference type="Pfam" id="PF11640">
    <property type="entry name" value="TAN"/>
    <property type="match status" value="1"/>
</dbReference>
<keyword evidence="12 20" id="KW-0418">Kinase</keyword>
<dbReference type="EC" id="2.7.11.1" evidence="5 20"/>
<evidence type="ECO:0000259" key="23">
    <source>
        <dbReference type="PROSITE" id="PS51189"/>
    </source>
</evidence>
<dbReference type="Pfam" id="PF00454">
    <property type="entry name" value="PI3_PI4_kinase"/>
    <property type="match status" value="1"/>
</dbReference>
<dbReference type="InterPro" id="IPR018936">
    <property type="entry name" value="PI3/4_kinase_CS"/>
</dbReference>
<evidence type="ECO:0000256" key="4">
    <source>
        <dbReference type="ARBA" id="ARBA00011370"/>
    </source>
</evidence>
<feature type="compositionally biased region" description="Polar residues" evidence="21">
    <location>
        <begin position="839"/>
        <end position="862"/>
    </location>
</feature>
<evidence type="ECO:0000259" key="22">
    <source>
        <dbReference type="PROSITE" id="PS50290"/>
    </source>
</evidence>
<dbReference type="InterPro" id="IPR011009">
    <property type="entry name" value="Kinase-like_dom_sf"/>
</dbReference>
<dbReference type="GO" id="GO:0000781">
    <property type="term" value="C:chromosome, telomeric region"/>
    <property type="evidence" value="ECO:0007669"/>
    <property type="project" value="UniProtKB-SubCell"/>
</dbReference>
<evidence type="ECO:0000256" key="8">
    <source>
        <dbReference type="ARBA" id="ARBA00022527"/>
    </source>
</evidence>
<sequence>MAGANILEAVEKLEAGTIIKRSEGLEDLRRILSQAPPSSKIHKLGDHGWHKILDVLFALVQSDKSDLVGGSATAKKRAANRLETIASALRLVVSFCNTLIRHKTAFAVLDHVSSSLDSSHSRDEEFRQHIQSEYLRIFHIVVSDQAHVEHLRPKDWNRYVTFVLDTIEDSLSSAEDVDDDYDDVASTSRAMSTNGSMRSTFALRTSQSGNAKGSRARSPQYLVDLVMALRSLTSATNCPLHTKMAEIAHTVLEVLATPIQSKDVVFECLNNVLMVALTEDTELVRNVGAQVLLRIKKCWSDKVDHKSTSGQEQMLVTLLLLRQHLKPNQASVGGLDMSTVSNLGLYLADRYDSRSPHDSLQISDLVFSRSDADDLYSRQGIAPDLESASATLAWSTVALIAMLRSASHEQMISQSTEFDVENGPRKRQRKSIPLPDLVKLLMIDEDIIDSKEAQDFIFKMPSEVSDDRDGRSSWILLVLSRISKIAIAKDGRMSDCWWQAWNAASRLITSVTHSRAACFTMMTFLEAGVVESSFTSSELVDFCFLGGTRGPPSLTDGALLLFASCLRSGLLRTERQFQNFANKVLSWLGTAWSLPATKDHARNVEMAHMGRPDLLYDLFNALTERRTFSSPDSWILPPSTLYHVFLQQAENTRFVEYLSGCTQSTTEPSTTRANHDITVKTTSTSGRQLHDIVCRFLATKLEDLTNAFRDIEVSNCKDETHGRTEHMRRANLNIEMAEIVCTACAASSLLLDQTSSQYLQTPIKRSWQCVLDYLWLQRFEESAFESSAVRITRRFLTVRATHDQQQMEARRTKAELAVSLRDILAKREDSQANTNDIDLEFSNSVGDSQQSQAKSQRLNQGISRKETRFSTENRSHFVQADALLLEESLSTDISERSLLSSAMVDHVMSLPGEGFLSARAILTEFLNRSVSLTTPDAARILRRVAEVCLQDDEHERNEAALCFCLKLMQSTVHLWIDTADEDLAEVALDIYSYFIEVALGKGIASTKVLYNISLLLDSLLRLKSRYGTETLSSPRTNLLQILQQGTSALRYRIVPTISTLFEGYVLTEHGAIFDDIVDRLPTEADDTEGIAVRLYTLAKLGSLWRTCLRQAAYHIFETAANVPSATPFAFQCLKMVAKGIGLERGPGQLLHLFAPEVFYTWLEDGSINTMPFAAFGYTTLKELVEAEMEELVAQAVLRQDKRHQELLETMLGLSWSDLLRNSFARAQVYAIATDVMKHKVIEDVGPLEGSMRKLLEESAYVKLSEKHFSQAIALVVLSLSDDRGFDKLLGSSSRYKSMLHTHEIIRSRGSSSVVHPARQQPSFRVKYLMPILSKICKSSGVDVDSFWTAPLLSYVCRGILDDAKAALGPLHVASSIRKIRVAINMAGSTALRGYPLEMLLHSLRPYLTYFHCAEDTIGICWYLLEHGKEYLQSKLSFLAGLGVVIFTALSVFATSSQESTTQETQFVATMAKAKEFRSWLAKYLQDCETPELDPERATKFRTIIHHAKEVTASGNNDRNEAEGLLLYHVLIDQSVAEPLLPRNSFRTIIRALGRDFRTTTEYTDDIFHSNEGTIAAAPVLRNAFEHVEVSASFMIWAGGILGRAYTSIGPSLELSHEPERERPTAGDESSLTPNDSRCKIIDVLFDLLWSEDAAAASMAERTLSFVLSSLSKKDRQEVLTCHSGWTSLQDLIFEFSHCPAPPNDTITERAIEEVSDIRSFSSSAQWAALLAEAVIYEDAADTFLNGLIPLLNSHQSIAHKMLPMITHLVLDSQVEQQQIVHDSLTKLFNTVLNDNKVRKLAGVVLQTISYLRKCIYPGETTYAKRNAWLHIDYAKAAVAALDCDMPHRALLMLEIEQSEQSLHASRSRRSSVKAPASEINVNLEVLSRIYRSVDDADFFYGCHEEADVKSVLAKLRHEGEGSRVLAMQSALFDSSMKANGAESAYRQEGQGVVSALSLANLNALAYATQQHVGTGSVGHDDRLIRDTLLNIHQWDVSTVDKNVQHSAMLGFVIQKIETSQSHPEMRTALDTGLHSATLQLLEHSSGSSNKVSSLLDLAALSDVQRLAMATSVEDLNSAWTVSLEPTAWVNRESFDSVSTILMAREAVAAAMRRNDKASELFHAKTATLLLHELRSVRASLAVANKHDAAQFCLNRAMYLSQLQSAANEFNLSVENAITYDIAGVLWSQGEITAPIEMLKSVQSSETLDSGALSISKAELLTDLGQKLSQARLDRPDEVTAQYLQPAIKALGKTTTGPMAGRVYHNFAAFCDEQLQDSVGKDDFDRVSKIRHRKLQEVNDLAGMYKSASKEEQKNLRTYYAKANTWFNLDDEEYRRMKANREQLLQQCLENYLLSMQACDDYGKDVLRLLSLWLGNSSVPKANASVTNHLNSVPTIKLAPFINQLSSRLTDDSDAFQKVLYDLVFRICNDHPHHSLYQLFAVAKTKGAKNDPVADSRHRVASKLAGAVHRGGKASAVWMSVHNCCLSLVKFAQEKQDKEVKTGAKIPIRNFRYGKQFEQTLQGLSHKIPPPTMKISLRPDKDYTGLPTISALEPQVSIAGGVSAPKIGTMVATDGSRHKMLLKGGNDDLRQDAIMEQVFEQVSDLLQDHRPTRQRNLGIRTYKVIPLTHNAGILEFVQNTIPLNDYLLPAHTRYYPKDFKPNSCRRAIQDAQAKKAEERVRAYRNTAQNFHPVMRFFFMEHFLDADEWFKKRLNYSRSTAAVSMLGHVLGLGDRHGHNILLDTHSGEAVHIDLGVAFEAGRVLPIPEVVPFRLTRDLVDGMGLSGVEGPFRRCCNFTLEALRKNQDAIMTILDVLRWDPLHSWSVSPLRVQRIQEQQEREAAAAASKDDKSTSAPEEANGEAMVREANGNKVGGSVNEPGEADRALAVVAKKLSAGLSVEATVNELIRQATDERNLAVLYCGWAAYA</sequence>
<evidence type="ECO:0000256" key="19">
    <source>
        <dbReference type="ARBA" id="ARBA00048679"/>
    </source>
</evidence>
<evidence type="ECO:0000256" key="14">
    <source>
        <dbReference type="ARBA" id="ARBA00022853"/>
    </source>
</evidence>
<dbReference type="SMART" id="SM01342">
    <property type="entry name" value="TAN"/>
    <property type="match status" value="1"/>
</dbReference>
<keyword evidence="15 20" id="KW-0779">Telomere</keyword>
<evidence type="ECO:0000256" key="10">
    <source>
        <dbReference type="ARBA" id="ARBA00022741"/>
    </source>
</evidence>
<feature type="domain" description="FATC" evidence="24">
    <location>
        <begin position="2894"/>
        <end position="2926"/>
    </location>
</feature>
<dbReference type="GO" id="GO:0035556">
    <property type="term" value="P:intracellular signal transduction"/>
    <property type="evidence" value="ECO:0007669"/>
    <property type="project" value="UniProtKB-ARBA"/>
</dbReference>
<dbReference type="SMART" id="SM01343">
    <property type="entry name" value="FATC"/>
    <property type="match status" value="1"/>
</dbReference>
<dbReference type="PROSITE" id="PS51189">
    <property type="entry name" value="FAT"/>
    <property type="match status" value="1"/>
</dbReference>
<evidence type="ECO:0000313" key="26">
    <source>
        <dbReference type="Proteomes" id="UP001316803"/>
    </source>
</evidence>
<dbReference type="CDD" id="cd05171">
    <property type="entry name" value="PIKKc_ATM"/>
    <property type="match status" value="1"/>
</dbReference>
<comment type="similarity">
    <text evidence="3 20">Belongs to the PI3/PI4-kinase family. ATM subfamily.</text>
</comment>
<dbReference type="FunFam" id="3.30.1010.10:FF:000019">
    <property type="entry name" value="Serine/threonine-protein kinase Tel1"/>
    <property type="match status" value="1"/>
</dbReference>
<comment type="caution">
    <text evidence="25">The sequence shown here is derived from an EMBL/GenBank/DDBJ whole genome shotgun (WGS) entry which is preliminary data.</text>
</comment>
<evidence type="ECO:0000256" key="1">
    <source>
        <dbReference type="ARBA" id="ARBA00004123"/>
    </source>
</evidence>
<dbReference type="InterPro" id="IPR003152">
    <property type="entry name" value="FATC_dom"/>
</dbReference>
<dbReference type="InterPro" id="IPR036940">
    <property type="entry name" value="PI3/4_kinase_cat_sf"/>
</dbReference>
<evidence type="ECO:0000256" key="3">
    <source>
        <dbReference type="ARBA" id="ARBA00010769"/>
    </source>
</evidence>
<dbReference type="GO" id="GO:0006281">
    <property type="term" value="P:DNA repair"/>
    <property type="evidence" value="ECO:0007669"/>
    <property type="project" value="InterPro"/>
</dbReference>
<evidence type="ECO:0000256" key="5">
    <source>
        <dbReference type="ARBA" id="ARBA00012513"/>
    </source>
</evidence>
<dbReference type="PANTHER" id="PTHR37079">
    <property type="entry name" value="SERINE/THREONINE-PROTEIN KINASE ATM"/>
    <property type="match status" value="1"/>
</dbReference>
<comment type="subcellular location">
    <subcellularLocation>
        <location evidence="2 20">Chromosome</location>
        <location evidence="2 20">Telomere</location>
    </subcellularLocation>
    <subcellularLocation>
        <location evidence="1 20">Nucleus</location>
    </subcellularLocation>
</comment>
<feature type="compositionally biased region" description="Basic and acidic residues" evidence="21">
    <location>
        <begin position="2835"/>
        <end position="2850"/>
    </location>
</feature>
<feature type="compositionally biased region" description="Basic and acidic residues" evidence="21">
    <location>
        <begin position="1614"/>
        <end position="1625"/>
    </location>
</feature>
<evidence type="ECO:0000256" key="11">
    <source>
        <dbReference type="ARBA" id="ARBA00022763"/>
    </source>
</evidence>
<keyword evidence="11 20" id="KW-0227">DNA damage</keyword>
<feature type="domain" description="PI3K/PI4K catalytic" evidence="22">
    <location>
        <begin position="2551"/>
        <end position="2866"/>
    </location>
</feature>
<feature type="region of interest" description="Disordered" evidence="21">
    <location>
        <begin position="1613"/>
        <end position="1633"/>
    </location>
</feature>
<dbReference type="GO" id="GO:0006325">
    <property type="term" value="P:chromatin organization"/>
    <property type="evidence" value="ECO:0007669"/>
    <property type="project" value="UniProtKB-KW"/>
</dbReference>
<evidence type="ECO:0000259" key="24">
    <source>
        <dbReference type="PROSITE" id="PS51190"/>
    </source>
</evidence>
<dbReference type="SUPFAM" id="SSF56112">
    <property type="entry name" value="Protein kinase-like (PK-like)"/>
    <property type="match status" value="1"/>
</dbReference>
<keyword evidence="7 20" id="KW-0158">Chromosome</keyword>
<evidence type="ECO:0000313" key="25">
    <source>
        <dbReference type="EMBL" id="KAK5955753.1"/>
    </source>
</evidence>
<comment type="subunit">
    <text evidence="4">Associates with DNA double-strand breaks.</text>
</comment>
<keyword evidence="9 20" id="KW-0808">Transferase</keyword>
<dbReference type="GO" id="GO:0005634">
    <property type="term" value="C:nucleus"/>
    <property type="evidence" value="ECO:0007669"/>
    <property type="project" value="UniProtKB-SubCell"/>
</dbReference>
<name>A0AAN8F3D8_9EURO</name>
<evidence type="ECO:0000256" key="21">
    <source>
        <dbReference type="SAM" id="MobiDB-lite"/>
    </source>
</evidence>
<keyword evidence="10 20" id="KW-0547">Nucleotide-binding</keyword>
<dbReference type="PROSITE" id="PS00915">
    <property type="entry name" value="PI3_4_KINASE_1"/>
    <property type="match status" value="1"/>
</dbReference>
<dbReference type="GO" id="GO:0004674">
    <property type="term" value="F:protein serine/threonine kinase activity"/>
    <property type="evidence" value="ECO:0007669"/>
    <property type="project" value="UniProtKB-KW"/>
</dbReference>
<dbReference type="InterPro" id="IPR038980">
    <property type="entry name" value="ATM_plant"/>
</dbReference>
<keyword evidence="26" id="KW-1185">Reference proteome</keyword>
<proteinExistence type="inferred from homology"/>
<evidence type="ECO:0000256" key="18">
    <source>
        <dbReference type="ARBA" id="ARBA00047899"/>
    </source>
</evidence>
<gene>
    <name evidence="25" type="primary">TEL1</name>
    <name evidence="25" type="ORF">OHC33_003394</name>
</gene>
<dbReference type="InterPro" id="IPR044107">
    <property type="entry name" value="PIKKc_ATM"/>
</dbReference>
<keyword evidence="8 20" id="KW-0723">Serine/threonine-protein kinase</keyword>
<dbReference type="Proteomes" id="UP001316803">
    <property type="component" value="Unassembled WGS sequence"/>
</dbReference>
<comment type="function">
    <text evidence="17 20">Serine/threonine protein kinase which activates checkpoint signaling upon genotoxic stresses such as ionizing radiation (IR), ultraviolet light (UV), or DNA replication stalling, thereby acting as a DNA damage sensor. Recognizes the substrate consensus sequence [ST]-Q. Phosphorylates histone H2A to form H2AS128ph (gamma-H2A) at sites of DNA damage, involved in the regulation of DNA damage response mechanism. Required for the control of telomere length and genome stability.</text>
</comment>
<protein>
    <recommendedName>
        <fullName evidence="6 20">Serine/threonine-protein kinase Tel1</fullName>
        <ecNumber evidence="5 20">2.7.11.1</ecNumber>
    </recommendedName>
</protein>
<dbReference type="GO" id="GO:0005524">
    <property type="term" value="F:ATP binding"/>
    <property type="evidence" value="ECO:0007669"/>
    <property type="project" value="UniProtKB-KW"/>
</dbReference>
<evidence type="ECO:0000256" key="12">
    <source>
        <dbReference type="ARBA" id="ARBA00022777"/>
    </source>
</evidence>
<evidence type="ECO:0000256" key="20">
    <source>
        <dbReference type="RuleBase" id="RU365027"/>
    </source>
</evidence>
<evidence type="ECO:0000256" key="2">
    <source>
        <dbReference type="ARBA" id="ARBA00004574"/>
    </source>
</evidence>
<dbReference type="InterPro" id="IPR000403">
    <property type="entry name" value="PI3/4_kinase_cat_dom"/>
</dbReference>
<evidence type="ECO:0000256" key="13">
    <source>
        <dbReference type="ARBA" id="ARBA00022840"/>
    </source>
</evidence>
<dbReference type="PANTHER" id="PTHR37079:SF4">
    <property type="entry name" value="SERINE_THREONINE-PROTEIN KINASE ATM"/>
    <property type="match status" value="1"/>
</dbReference>
<dbReference type="Pfam" id="PF02260">
    <property type="entry name" value="FATC"/>
    <property type="match status" value="1"/>
</dbReference>
<comment type="catalytic activity">
    <reaction evidence="18 20">
        <text>L-threonyl-[protein] + ATP = O-phospho-L-threonyl-[protein] + ADP + H(+)</text>
        <dbReference type="Rhea" id="RHEA:46608"/>
        <dbReference type="Rhea" id="RHEA-COMP:11060"/>
        <dbReference type="Rhea" id="RHEA-COMP:11605"/>
        <dbReference type="ChEBI" id="CHEBI:15378"/>
        <dbReference type="ChEBI" id="CHEBI:30013"/>
        <dbReference type="ChEBI" id="CHEBI:30616"/>
        <dbReference type="ChEBI" id="CHEBI:61977"/>
        <dbReference type="ChEBI" id="CHEBI:456216"/>
        <dbReference type="EC" id="2.7.11.1"/>
    </reaction>
</comment>
<comment type="catalytic activity">
    <reaction evidence="19">
        <text>L-seryl-[protein] + ATP = O-phospho-L-seryl-[protein] + ADP + H(+)</text>
        <dbReference type="Rhea" id="RHEA:17989"/>
        <dbReference type="Rhea" id="RHEA-COMP:9863"/>
        <dbReference type="Rhea" id="RHEA-COMP:11604"/>
        <dbReference type="ChEBI" id="CHEBI:15378"/>
        <dbReference type="ChEBI" id="CHEBI:29999"/>
        <dbReference type="ChEBI" id="CHEBI:30616"/>
        <dbReference type="ChEBI" id="CHEBI:83421"/>
        <dbReference type="ChEBI" id="CHEBI:456216"/>
        <dbReference type="EC" id="2.7.11.1"/>
    </reaction>
</comment>
<reference evidence="25 26" key="1">
    <citation type="submission" date="2022-12" db="EMBL/GenBank/DDBJ databases">
        <title>Genomic features and morphological characterization of a novel Knufia sp. strain isolated from spacecraft assembly facility.</title>
        <authorList>
            <person name="Teixeira M."/>
            <person name="Chander A.M."/>
            <person name="Stajich J.E."/>
            <person name="Venkateswaran K."/>
        </authorList>
    </citation>
    <scope>NUCLEOTIDE SEQUENCE [LARGE SCALE GENOMIC DNA]</scope>
    <source>
        <strain evidence="25 26">FJI-L2-BK-P2</strain>
    </source>
</reference>
<evidence type="ECO:0000256" key="16">
    <source>
        <dbReference type="ARBA" id="ARBA00023242"/>
    </source>
</evidence>
<dbReference type="EMBL" id="JAKLMC020000006">
    <property type="protein sequence ID" value="KAK5955753.1"/>
    <property type="molecule type" value="Genomic_DNA"/>
</dbReference>
<feature type="region of interest" description="Disordered" evidence="21">
    <location>
        <begin position="839"/>
        <end position="865"/>
    </location>
</feature>
<dbReference type="SMART" id="SM00146">
    <property type="entry name" value="PI3Kc"/>
    <property type="match status" value="1"/>
</dbReference>
<evidence type="ECO:0000256" key="7">
    <source>
        <dbReference type="ARBA" id="ARBA00022454"/>
    </source>
</evidence>
<dbReference type="Gene3D" id="3.30.1010.10">
    <property type="entry name" value="Phosphatidylinositol 3-kinase Catalytic Subunit, Chain A, domain 4"/>
    <property type="match status" value="1"/>
</dbReference>
<keyword evidence="13 20" id="KW-0067">ATP-binding</keyword>
<dbReference type="PROSITE" id="PS50290">
    <property type="entry name" value="PI3_4_KINASE_3"/>
    <property type="match status" value="1"/>
</dbReference>
<organism evidence="25 26">
    <name type="scientific">Knufia fluminis</name>
    <dbReference type="NCBI Taxonomy" id="191047"/>
    <lineage>
        <taxon>Eukaryota</taxon>
        <taxon>Fungi</taxon>
        <taxon>Dikarya</taxon>
        <taxon>Ascomycota</taxon>
        <taxon>Pezizomycotina</taxon>
        <taxon>Eurotiomycetes</taxon>
        <taxon>Chaetothyriomycetidae</taxon>
        <taxon>Chaetothyriales</taxon>
        <taxon>Trichomeriaceae</taxon>
        <taxon>Knufia</taxon>
    </lineage>
</organism>
<dbReference type="PROSITE" id="PS51190">
    <property type="entry name" value="FATC"/>
    <property type="match status" value="1"/>
</dbReference>
<keyword evidence="16 20" id="KW-0539">Nucleus</keyword>
<evidence type="ECO:0000256" key="15">
    <source>
        <dbReference type="ARBA" id="ARBA00022895"/>
    </source>
</evidence>
<feature type="region of interest" description="Disordered" evidence="21">
    <location>
        <begin position="2835"/>
        <end position="2872"/>
    </location>
</feature>
<evidence type="ECO:0000256" key="9">
    <source>
        <dbReference type="ARBA" id="ARBA00022679"/>
    </source>
</evidence>
<evidence type="ECO:0000256" key="6">
    <source>
        <dbReference type="ARBA" id="ARBA00014619"/>
    </source>
</evidence>
<feature type="domain" description="FAT" evidence="23">
    <location>
        <begin position="1835"/>
        <end position="2444"/>
    </location>
</feature>
<dbReference type="InterPro" id="IPR014009">
    <property type="entry name" value="PIK_FAT"/>
</dbReference>
<keyword evidence="14 20" id="KW-0156">Chromatin regulator</keyword>
<accession>A0AAN8F3D8</accession>
<dbReference type="PROSITE" id="PS00916">
    <property type="entry name" value="PI3_4_KINASE_2"/>
    <property type="match status" value="1"/>
</dbReference>
<dbReference type="Gene3D" id="1.10.1070.11">
    <property type="entry name" value="Phosphatidylinositol 3-/4-kinase, catalytic domain"/>
    <property type="match status" value="1"/>
</dbReference>
<evidence type="ECO:0000256" key="17">
    <source>
        <dbReference type="ARBA" id="ARBA00025079"/>
    </source>
</evidence>
<dbReference type="InterPro" id="IPR021668">
    <property type="entry name" value="TAN"/>
</dbReference>